<feature type="region of interest" description="Disordered" evidence="1">
    <location>
        <begin position="1"/>
        <end position="110"/>
    </location>
</feature>
<evidence type="ECO:0000256" key="1">
    <source>
        <dbReference type="SAM" id="MobiDB-lite"/>
    </source>
</evidence>
<evidence type="ECO:0000313" key="3">
    <source>
        <dbReference type="Proteomes" id="UP000234382"/>
    </source>
</evidence>
<accession>A0A2H1KIM4</accession>
<dbReference type="AlphaFoldDB" id="A0A2H1KIM4"/>
<protein>
    <submittedName>
        <fullName evidence="2">Uncharacterized protein</fullName>
    </submittedName>
</protein>
<feature type="compositionally biased region" description="Basic and acidic residues" evidence="1">
    <location>
        <begin position="46"/>
        <end position="67"/>
    </location>
</feature>
<gene>
    <name evidence="2" type="ORF">BI49514_03085</name>
</gene>
<dbReference type="EMBL" id="FXYX01000036">
    <property type="protein sequence ID" value="SMX99620.1"/>
    <property type="molecule type" value="Genomic_DNA"/>
</dbReference>
<reference evidence="3" key="1">
    <citation type="submission" date="2017-03" db="EMBL/GenBank/DDBJ databases">
        <authorList>
            <person name="Monnet C."/>
        </authorList>
    </citation>
    <scope>NUCLEOTIDE SEQUENCE [LARGE SCALE GENOMIC DNA]</scope>
    <source>
        <strain evidence="3">ATCC 49514</strain>
    </source>
</reference>
<keyword evidence="3" id="KW-1185">Reference proteome</keyword>
<sequence>MVSAGTRSEYRDGARAGVSNRARHRIMGPPAGAVRRLSRSPGARRGGRDAVPPEREPQPARESEDARPRRRRLSRLLFPRPSAVAVAQSRRPRSHVRMRSDIRARHSAQSSGITHRWSRILPLAMPASLTRIGFSYRWQTTPYLQRQTTPVQRGDMSLKVRGATAGANCDCRRGAPLAVRDARSAARSGGSAITFRAAP</sequence>
<dbReference type="Proteomes" id="UP000234382">
    <property type="component" value="Unassembled WGS sequence"/>
</dbReference>
<organism evidence="2 3">
    <name type="scientific">Brevibacterium iodinum ATCC 49514</name>
    <dbReference type="NCBI Taxonomy" id="1255616"/>
    <lineage>
        <taxon>Bacteria</taxon>
        <taxon>Bacillati</taxon>
        <taxon>Actinomycetota</taxon>
        <taxon>Actinomycetes</taxon>
        <taxon>Micrococcales</taxon>
        <taxon>Brevibacteriaceae</taxon>
        <taxon>Brevibacterium</taxon>
    </lineage>
</organism>
<evidence type="ECO:0000313" key="2">
    <source>
        <dbReference type="EMBL" id="SMX99620.1"/>
    </source>
</evidence>
<name>A0A2H1KIM4_9MICO</name>
<proteinExistence type="predicted"/>